<keyword evidence="5 9" id="KW-0067">ATP-binding</keyword>
<evidence type="ECO:0000256" key="5">
    <source>
        <dbReference type="ARBA" id="ARBA00022840"/>
    </source>
</evidence>
<dbReference type="EMBL" id="PHQP01000045">
    <property type="protein sequence ID" value="RAV33815.1"/>
    <property type="molecule type" value="Genomic_DNA"/>
</dbReference>
<dbReference type="HAMAP" id="MF_00151">
    <property type="entry name" value="PPAT_bact"/>
    <property type="match status" value="1"/>
</dbReference>
<accession>A0A364VAY6</accession>
<feature type="domain" description="Cytidyltransferase-like" evidence="10">
    <location>
        <begin position="4"/>
        <end position="137"/>
    </location>
</feature>
<evidence type="ECO:0000256" key="4">
    <source>
        <dbReference type="ARBA" id="ARBA00022741"/>
    </source>
</evidence>
<keyword evidence="7 9" id="KW-0173">Coenzyme A biosynthesis</keyword>
<feature type="binding site" evidence="9">
    <location>
        <position position="16"/>
    </location>
    <ligand>
        <name>ATP</name>
        <dbReference type="ChEBI" id="CHEBI:30616"/>
    </ligand>
</feature>
<gene>
    <name evidence="9" type="primary">coaD</name>
    <name evidence="11" type="ORF">CWC39_06535</name>
</gene>
<dbReference type="CDD" id="cd02163">
    <property type="entry name" value="PPAT"/>
    <property type="match status" value="1"/>
</dbReference>
<comment type="subunit">
    <text evidence="9">Homohexamer.</text>
</comment>
<comment type="similarity">
    <text evidence="9">Belongs to the bacterial CoaD family.</text>
</comment>
<dbReference type="SUPFAM" id="SSF52374">
    <property type="entry name" value="Nucleotidylyl transferase"/>
    <property type="match status" value="1"/>
</dbReference>
<evidence type="ECO:0000259" key="10">
    <source>
        <dbReference type="Pfam" id="PF01467"/>
    </source>
</evidence>
<dbReference type="GO" id="GO:0004595">
    <property type="term" value="F:pantetheine-phosphate adenylyltransferase activity"/>
    <property type="evidence" value="ECO:0007669"/>
    <property type="project" value="UniProtKB-UniRule"/>
</dbReference>
<keyword evidence="4 9" id="KW-0547">Nucleotide-binding</keyword>
<sequence>MRVVCPGSFDPVTNGHLDIFTRAAHDWEHVTVLVTYNPNKNGLFSAEERVELIERALGGLPEDRRPTNITVDTWDRLLVDYFREHQIGAIVKGLRTSLDYEYELPMAQMNQHLSGVDTYFLLTDPKYGYVSSTLCKEVAKYGGDVTGLLPDAVVEAVAAKFG</sequence>
<protein>
    <recommendedName>
        <fullName evidence="9">Phosphopantetheine adenylyltransferase</fullName>
        <ecNumber evidence="9">2.7.7.3</ecNumber>
    </recommendedName>
    <alternativeName>
        <fullName evidence="9">Dephospho-CoA pyrophosphorylase</fullName>
    </alternativeName>
    <alternativeName>
        <fullName evidence="9">Pantetheine-phosphate adenylyltransferase</fullName>
        <shortName evidence="9">PPAT</shortName>
    </alternativeName>
</protein>
<evidence type="ECO:0000256" key="7">
    <source>
        <dbReference type="ARBA" id="ARBA00022993"/>
    </source>
</evidence>
<evidence type="ECO:0000256" key="8">
    <source>
        <dbReference type="ARBA" id="ARBA00029346"/>
    </source>
</evidence>
<dbReference type="RefSeq" id="WP_112769713.1">
    <property type="nucleotide sequence ID" value="NZ_CP063191.1"/>
</dbReference>
<dbReference type="InterPro" id="IPR001980">
    <property type="entry name" value="PPAT"/>
</dbReference>
<comment type="caution">
    <text evidence="11">The sequence shown here is derived from an EMBL/GenBank/DDBJ whole genome shotgun (WGS) entry which is preliminary data.</text>
</comment>
<proteinExistence type="inferred from homology"/>
<reference evidence="11 12" key="1">
    <citation type="journal article" date="2018" name="Syst. Appl. Microbiol.">
        <title>Corynebacterium heidelbergense sp. nov., isolated from the preen glands of Egyptian geese (Alopochen aegyptiacus).</title>
        <authorList>
            <person name="Braun M.S."/>
            <person name="Wang E."/>
            <person name="Zimmermann S."/>
            <person name="Wink M."/>
        </authorList>
    </citation>
    <scope>NUCLEOTIDE SEQUENCE [LARGE SCALE GENOMIC DNA]</scope>
    <source>
        <strain evidence="11 12">DSM 104638</strain>
    </source>
</reference>
<evidence type="ECO:0000256" key="6">
    <source>
        <dbReference type="ARBA" id="ARBA00022842"/>
    </source>
</evidence>
<evidence type="ECO:0000256" key="2">
    <source>
        <dbReference type="ARBA" id="ARBA00022679"/>
    </source>
</evidence>
<comment type="cofactor">
    <cofactor evidence="9">
        <name>Mg(2+)</name>
        <dbReference type="ChEBI" id="CHEBI:18420"/>
    </cofactor>
</comment>
<keyword evidence="1 9" id="KW-0963">Cytoplasm</keyword>
<feature type="binding site" evidence="9">
    <location>
        <position position="40"/>
    </location>
    <ligand>
        <name>substrate</name>
    </ligand>
</feature>
<dbReference type="EC" id="2.7.7.3" evidence="9"/>
<dbReference type="PANTHER" id="PTHR21342">
    <property type="entry name" value="PHOSPHOPANTETHEINE ADENYLYLTRANSFERASE"/>
    <property type="match status" value="1"/>
</dbReference>
<feature type="binding site" evidence="9">
    <location>
        <position position="103"/>
    </location>
    <ligand>
        <name>ATP</name>
        <dbReference type="ChEBI" id="CHEBI:30616"/>
    </ligand>
</feature>
<dbReference type="Gene3D" id="3.40.50.620">
    <property type="entry name" value="HUPs"/>
    <property type="match status" value="1"/>
</dbReference>
<dbReference type="GO" id="GO:0005524">
    <property type="term" value="F:ATP binding"/>
    <property type="evidence" value="ECO:0007669"/>
    <property type="project" value="UniProtKB-KW"/>
</dbReference>
<name>A0A364VAY6_9CORY</name>
<dbReference type="NCBIfam" id="TIGR01510">
    <property type="entry name" value="coaD_prev_kdtB"/>
    <property type="match status" value="1"/>
</dbReference>
<keyword evidence="2 9" id="KW-0808">Transferase</keyword>
<dbReference type="GO" id="GO:0005737">
    <property type="term" value="C:cytoplasm"/>
    <property type="evidence" value="ECO:0007669"/>
    <property type="project" value="UniProtKB-SubCell"/>
</dbReference>
<keyword evidence="6 9" id="KW-0460">Magnesium</keyword>
<dbReference type="UniPathway" id="UPA00241">
    <property type="reaction ID" value="UER00355"/>
</dbReference>
<evidence type="ECO:0000256" key="3">
    <source>
        <dbReference type="ARBA" id="ARBA00022695"/>
    </source>
</evidence>
<evidence type="ECO:0000256" key="1">
    <source>
        <dbReference type="ARBA" id="ARBA00022490"/>
    </source>
</evidence>
<comment type="pathway">
    <text evidence="9">Cofactor biosynthesis; coenzyme A biosynthesis; CoA from (R)-pantothenate: step 4/5.</text>
</comment>
<comment type="catalytic activity">
    <reaction evidence="8 9">
        <text>(R)-4'-phosphopantetheine + ATP + H(+) = 3'-dephospho-CoA + diphosphate</text>
        <dbReference type="Rhea" id="RHEA:19801"/>
        <dbReference type="ChEBI" id="CHEBI:15378"/>
        <dbReference type="ChEBI" id="CHEBI:30616"/>
        <dbReference type="ChEBI" id="CHEBI:33019"/>
        <dbReference type="ChEBI" id="CHEBI:57328"/>
        <dbReference type="ChEBI" id="CHEBI:61723"/>
        <dbReference type="EC" id="2.7.7.3"/>
    </reaction>
</comment>
<comment type="subcellular location">
    <subcellularLocation>
        <location evidence="9">Cytoplasm</location>
    </subcellularLocation>
</comment>
<feature type="binding site" evidence="9">
    <location>
        <position position="78"/>
    </location>
    <ligand>
        <name>substrate</name>
    </ligand>
</feature>
<feature type="binding site" evidence="9">
    <location>
        <position position="8"/>
    </location>
    <ligand>
        <name>substrate</name>
    </ligand>
</feature>
<keyword evidence="3 9" id="KW-0548">Nucleotidyltransferase</keyword>
<dbReference type="InterPro" id="IPR004821">
    <property type="entry name" value="Cyt_trans-like"/>
</dbReference>
<dbReference type="PANTHER" id="PTHR21342:SF1">
    <property type="entry name" value="PHOSPHOPANTETHEINE ADENYLYLTRANSFERASE"/>
    <property type="match status" value="1"/>
</dbReference>
<evidence type="ECO:0000256" key="9">
    <source>
        <dbReference type="HAMAP-Rule" id="MF_00151"/>
    </source>
</evidence>
<evidence type="ECO:0000313" key="11">
    <source>
        <dbReference type="EMBL" id="RAV33815.1"/>
    </source>
</evidence>
<dbReference type="Pfam" id="PF01467">
    <property type="entry name" value="CTP_transf_like"/>
    <property type="match status" value="1"/>
</dbReference>
<dbReference type="InterPro" id="IPR014729">
    <property type="entry name" value="Rossmann-like_a/b/a_fold"/>
</dbReference>
<feature type="binding site" evidence="9">
    <location>
        <begin position="8"/>
        <end position="9"/>
    </location>
    <ligand>
        <name>ATP</name>
        <dbReference type="ChEBI" id="CHEBI:30616"/>
    </ligand>
</feature>
<dbReference type="PRINTS" id="PR01020">
    <property type="entry name" value="LPSBIOSNTHSS"/>
</dbReference>
<dbReference type="NCBIfam" id="TIGR00125">
    <property type="entry name" value="cyt_tran_rel"/>
    <property type="match status" value="1"/>
</dbReference>
<evidence type="ECO:0000313" key="12">
    <source>
        <dbReference type="Proteomes" id="UP000251047"/>
    </source>
</evidence>
<feature type="binding site" evidence="9">
    <location>
        <position position="92"/>
    </location>
    <ligand>
        <name>substrate</name>
    </ligand>
</feature>
<dbReference type="AlphaFoldDB" id="A0A364VAY6"/>
<dbReference type="Proteomes" id="UP000251047">
    <property type="component" value="Unassembled WGS sequence"/>
</dbReference>
<feature type="site" description="Transition state stabilizer" evidence="9">
    <location>
        <position position="16"/>
    </location>
</feature>
<dbReference type="GO" id="GO:0015937">
    <property type="term" value="P:coenzyme A biosynthetic process"/>
    <property type="evidence" value="ECO:0007669"/>
    <property type="project" value="UniProtKB-UniRule"/>
</dbReference>
<comment type="function">
    <text evidence="9">Reversibly transfers an adenylyl group from ATP to 4'-phosphopantetheine, yielding dephospho-CoA (dPCoA) and pyrophosphate.</text>
</comment>
<dbReference type="OrthoDB" id="9806661at2"/>
<feature type="binding site" evidence="9">
    <location>
        <begin position="127"/>
        <end position="133"/>
    </location>
    <ligand>
        <name>ATP</name>
        <dbReference type="ChEBI" id="CHEBI:30616"/>
    </ligand>
</feature>
<organism evidence="11 12">
    <name type="scientific">Corynebacterium heidelbergense</name>
    <dbReference type="NCBI Taxonomy" id="2055947"/>
    <lineage>
        <taxon>Bacteria</taxon>
        <taxon>Bacillati</taxon>
        <taxon>Actinomycetota</taxon>
        <taxon>Actinomycetes</taxon>
        <taxon>Mycobacteriales</taxon>
        <taxon>Corynebacteriaceae</taxon>
        <taxon>Corynebacterium</taxon>
    </lineage>
</organism>
<feature type="binding site" evidence="9">
    <location>
        <begin position="93"/>
        <end position="95"/>
    </location>
    <ligand>
        <name>ATP</name>
        <dbReference type="ChEBI" id="CHEBI:30616"/>
    </ligand>
</feature>